<name>A0A016UPZ7_9BILA</name>
<protein>
    <submittedName>
        <fullName evidence="1">Uncharacterized protein</fullName>
    </submittedName>
</protein>
<comment type="caution">
    <text evidence="1">The sequence shown here is derived from an EMBL/GenBank/DDBJ whole genome shotgun (WGS) entry which is preliminary data.</text>
</comment>
<keyword evidence="2" id="KW-1185">Reference proteome</keyword>
<accession>A0A016UPZ7</accession>
<gene>
    <name evidence="1" type="primary">Acey_s0030.g2076</name>
    <name evidence="1" type="ORF">Y032_0030g2076</name>
</gene>
<dbReference type="EMBL" id="JARK01001366">
    <property type="protein sequence ID" value="EYC17479.1"/>
    <property type="molecule type" value="Genomic_DNA"/>
</dbReference>
<proteinExistence type="predicted"/>
<organism evidence="1 2">
    <name type="scientific">Ancylostoma ceylanicum</name>
    <dbReference type="NCBI Taxonomy" id="53326"/>
    <lineage>
        <taxon>Eukaryota</taxon>
        <taxon>Metazoa</taxon>
        <taxon>Ecdysozoa</taxon>
        <taxon>Nematoda</taxon>
        <taxon>Chromadorea</taxon>
        <taxon>Rhabditida</taxon>
        <taxon>Rhabditina</taxon>
        <taxon>Rhabditomorpha</taxon>
        <taxon>Strongyloidea</taxon>
        <taxon>Ancylostomatidae</taxon>
        <taxon>Ancylostomatinae</taxon>
        <taxon>Ancylostoma</taxon>
    </lineage>
</organism>
<evidence type="ECO:0000313" key="1">
    <source>
        <dbReference type="EMBL" id="EYC17479.1"/>
    </source>
</evidence>
<dbReference type="AlphaFoldDB" id="A0A016UPZ7"/>
<reference evidence="2" key="1">
    <citation type="journal article" date="2015" name="Nat. Genet.">
        <title>The genome and transcriptome of the zoonotic hookworm Ancylostoma ceylanicum identify infection-specific gene families.</title>
        <authorList>
            <person name="Schwarz E.M."/>
            <person name="Hu Y."/>
            <person name="Antoshechkin I."/>
            <person name="Miller M.M."/>
            <person name="Sternberg P.W."/>
            <person name="Aroian R.V."/>
        </authorList>
    </citation>
    <scope>NUCLEOTIDE SEQUENCE</scope>
    <source>
        <strain evidence="2">HY135</strain>
    </source>
</reference>
<sequence>MRVFAWNMFLFLNQSYNTPVQNPWRISIAEPSIFSTQRVSAFLKDVAAARPEIAAHPNFGFVATLKLFSFIQAFTPRIFDYSNIRILE</sequence>
<dbReference type="Proteomes" id="UP000024635">
    <property type="component" value="Unassembled WGS sequence"/>
</dbReference>
<evidence type="ECO:0000313" key="2">
    <source>
        <dbReference type="Proteomes" id="UP000024635"/>
    </source>
</evidence>